<evidence type="ECO:0000313" key="7">
    <source>
        <dbReference type="Proteomes" id="UP000305675"/>
    </source>
</evidence>
<dbReference type="GO" id="GO:0006351">
    <property type="term" value="P:DNA-templated transcription"/>
    <property type="evidence" value="ECO:0007669"/>
    <property type="project" value="TreeGrafter"/>
</dbReference>
<dbReference type="Gene3D" id="1.10.10.10">
    <property type="entry name" value="Winged helix-like DNA-binding domain superfamily/Winged helix DNA-binding domain"/>
    <property type="match status" value="1"/>
</dbReference>
<keyword evidence="4" id="KW-0804">Transcription</keyword>
<dbReference type="InterPro" id="IPR036390">
    <property type="entry name" value="WH_DNA-bd_sf"/>
</dbReference>
<dbReference type="CDD" id="cd08422">
    <property type="entry name" value="PBP2_CrgA_like"/>
    <property type="match status" value="1"/>
</dbReference>
<gene>
    <name evidence="6" type="ORF">FCL42_14765</name>
</gene>
<keyword evidence="3" id="KW-0238">DNA-binding</keyword>
<dbReference type="SUPFAM" id="SSF46785">
    <property type="entry name" value="Winged helix' DNA-binding domain"/>
    <property type="match status" value="1"/>
</dbReference>
<dbReference type="AlphaFoldDB" id="A0A4U1BLC4"/>
<dbReference type="InterPro" id="IPR005119">
    <property type="entry name" value="LysR_subst-bd"/>
</dbReference>
<accession>A0A4U1BLC4</accession>
<sequence>MLSFEQLKSMVVFAHVVNRGNFSSAARHLGLTRGVVSYHINKLEQQLGVTLLNRSTRTLSLTEAGRNYYQYCQAITDQAATAQQQIENFKQEPSGELKISVPVNLGLQILVPAFSQFKTLFPKIKLQVALTDEVVDIVAEGVDLAIRGAPLVDSSLQATRLADLQTGLFAAPSYLNRFGRPDEPEQLNQHQWVHYLGSDVVELFQGNRSYSIKTQSEVATNNASARTAFVVGGHGIGRIPRYDAQPKVEAGLLEPLLSAYELKPIEVYAVFAQGAATTKKLRVLLDFLKQHFEQLADSLNGASRVR</sequence>
<name>A0A4U1BLC4_9GAMM</name>
<dbReference type="InterPro" id="IPR000847">
    <property type="entry name" value="LysR_HTH_N"/>
</dbReference>
<dbReference type="PANTHER" id="PTHR30537">
    <property type="entry name" value="HTH-TYPE TRANSCRIPTIONAL REGULATOR"/>
    <property type="match status" value="1"/>
</dbReference>
<dbReference type="Gene3D" id="3.40.190.290">
    <property type="match status" value="1"/>
</dbReference>
<keyword evidence="7" id="KW-1185">Reference proteome</keyword>
<dbReference type="OrthoDB" id="9786526at2"/>
<dbReference type="Pfam" id="PF03466">
    <property type="entry name" value="LysR_substrate"/>
    <property type="match status" value="1"/>
</dbReference>
<evidence type="ECO:0000256" key="2">
    <source>
        <dbReference type="ARBA" id="ARBA00023015"/>
    </source>
</evidence>
<dbReference type="PROSITE" id="PS50931">
    <property type="entry name" value="HTH_LYSR"/>
    <property type="match status" value="1"/>
</dbReference>
<evidence type="ECO:0000256" key="1">
    <source>
        <dbReference type="ARBA" id="ARBA00009437"/>
    </source>
</evidence>
<comment type="caution">
    <text evidence="6">The sequence shown here is derived from an EMBL/GenBank/DDBJ whole genome shotgun (WGS) entry which is preliminary data.</text>
</comment>
<feature type="domain" description="HTH lysR-type" evidence="5">
    <location>
        <begin position="5"/>
        <end position="62"/>
    </location>
</feature>
<dbReference type="InterPro" id="IPR036388">
    <property type="entry name" value="WH-like_DNA-bd_sf"/>
</dbReference>
<dbReference type="GO" id="GO:0003700">
    <property type="term" value="F:DNA-binding transcription factor activity"/>
    <property type="evidence" value="ECO:0007669"/>
    <property type="project" value="InterPro"/>
</dbReference>
<organism evidence="6 7">
    <name type="scientific">Ferrimonas aestuarii</name>
    <dbReference type="NCBI Taxonomy" id="2569539"/>
    <lineage>
        <taxon>Bacteria</taxon>
        <taxon>Pseudomonadati</taxon>
        <taxon>Pseudomonadota</taxon>
        <taxon>Gammaproteobacteria</taxon>
        <taxon>Alteromonadales</taxon>
        <taxon>Ferrimonadaceae</taxon>
        <taxon>Ferrimonas</taxon>
    </lineage>
</organism>
<reference evidence="6 7" key="1">
    <citation type="submission" date="2019-04" db="EMBL/GenBank/DDBJ databases">
        <authorList>
            <person name="Hwang J.C."/>
        </authorList>
    </citation>
    <scope>NUCLEOTIDE SEQUENCE [LARGE SCALE GENOMIC DNA]</scope>
    <source>
        <strain evidence="6 7">IMCC35002</strain>
    </source>
</reference>
<keyword evidence="2" id="KW-0805">Transcription regulation</keyword>
<proteinExistence type="inferred from homology"/>
<evidence type="ECO:0000256" key="4">
    <source>
        <dbReference type="ARBA" id="ARBA00023163"/>
    </source>
</evidence>
<dbReference type="GO" id="GO:0043565">
    <property type="term" value="F:sequence-specific DNA binding"/>
    <property type="evidence" value="ECO:0007669"/>
    <property type="project" value="TreeGrafter"/>
</dbReference>
<dbReference type="Pfam" id="PF00126">
    <property type="entry name" value="HTH_1"/>
    <property type="match status" value="1"/>
</dbReference>
<dbReference type="EMBL" id="SWCJ01000012">
    <property type="protein sequence ID" value="TKB53328.1"/>
    <property type="molecule type" value="Genomic_DNA"/>
</dbReference>
<evidence type="ECO:0000259" key="5">
    <source>
        <dbReference type="PROSITE" id="PS50931"/>
    </source>
</evidence>
<evidence type="ECO:0000313" key="6">
    <source>
        <dbReference type="EMBL" id="TKB53328.1"/>
    </source>
</evidence>
<dbReference type="PRINTS" id="PR00039">
    <property type="entry name" value="HTHLYSR"/>
</dbReference>
<comment type="similarity">
    <text evidence="1">Belongs to the LysR transcriptional regulatory family.</text>
</comment>
<dbReference type="InterPro" id="IPR058163">
    <property type="entry name" value="LysR-type_TF_proteobact-type"/>
</dbReference>
<dbReference type="FunFam" id="1.10.10.10:FF:000001">
    <property type="entry name" value="LysR family transcriptional regulator"/>
    <property type="match status" value="1"/>
</dbReference>
<protein>
    <submittedName>
        <fullName evidence="6">LysR family transcriptional regulator</fullName>
    </submittedName>
</protein>
<dbReference type="Proteomes" id="UP000305675">
    <property type="component" value="Unassembled WGS sequence"/>
</dbReference>
<dbReference type="PANTHER" id="PTHR30537:SF5">
    <property type="entry name" value="HTH-TYPE TRANSCRIPTIONAL ACTIVATOR TTDR-RELATED"/>
    <property type="match status" value="1"/>
</dbReference>
<evidence type="ECO:0000256" key="3">
    <source>
        <dbReference type="ARBA" id="ARBA00023125"/>
    </source>
</evidence>
<dbReference type="RefSeq" id="WP_136864196.1">
    <property type="nucleotide sequence ID" value="NZ_SWCJ01000012.1"/>
</dbReference>
<dbReference type="SUPFAM" id="SSF53850">
    <property type="entry name" value="Periplasmic binding protein-like II"/>
    <property type="match status" value="1"/>
</dbReference>